<dbReference type="InterPro" id="IPR000515">
    <property type="entry name" value="MetI-like"/>
</dbReference>
<dbReference type="EMBL" id="FNHW01000001">
    <property type="protein sequence ID" value="SDN06383.1"/>
    <property type="molecule type" value="Genomic_DNA"/>
</dbReference>
<dbReference type="PANTHER" id="PTHR43227:SF7">
    <property type="entry name" value="ARABINOOLIGOSACCHARIDES TRANSPORT SYSTEM PERMEASE PROTEIN ARAP"/>
    <property type="match status" value="1"/>
</dbReference>
<protein>
    <submittedName>
        <fullName evidence="9">Arabinosaccharide transport system permease protein</fullName>
    </submittedName>
</protein>
<dbReference type="Pfam" id="PF00528">
    <property type="entry name" value="BPD_transp_1"/>
    <property type="match status" value="1"/>
</dbReference>
<organism evidence="9 10">
    <name type="scientific">Fictibacillus solisalsi</name>
    <dbReference type="NCBI Taxonomy" id="459525"/>
    <lineage>
        <taxon>Bacteria</taxon>
        <taxon>Bacillati</taxon>
        <taxon>Bacillota</taxon>
        <taxon>Bacilli</taxon>
        <taxon>Bacillales</taxon>
        <taxon>Fictibacillaceae</taxon>
        <taxon>Fictibacillus</taxon>
    </lineage>
</organism>
<dbReference type="PANTHER" id="PTHR43227">
    <property type="entry name" value="BLL4140 PROTEIN"/>
    <property type="match status" value="1"/>
</dbReference>
<dbReference type="GO" id="GO:0005886">
    <property type="term" value="C:plasma membrane"/>
    <property type="evidence" value="ECO:0007669"/>
    <property type="project" value="UniProtKB-SubCell"/>
</dbReference>
<dbReference type="Proteomes" id="UP000199544">
    <property type="component" value="Unassembled WGS sequence"/>
</dbReference>
<dbReference type="RefSeq" id="WP_425284690.1">
    <property type="nucleotide sequence ID" value="NZ_FNHW01000001.1"/>
</dbReference>
<evidence type="ECO:0000256" key="7">
    <source>
        <dbReference type="RuleBase" id="RU363032"/>
    </source>
</evidence>
<evidence type="ECO:0000256" key="5">
    <source>
        <dbReference type="ARBA" id="ARBA00022989"/>
    </source>
</evidence>
<dbReference type="STRING" id="459525.SAMN04488137_3320"/>
<evidence type="ECO:0000313" key="9">
    <source>
        <dbReference type="EMBL" id="SDN06383.1"/>
    </source>
</evidence>
<keyword evidence="2 7" id="KW-0813">Transport</keyword>
<comment type="similarity">
    <text evidence="7">Belongs to the binding-protein-dependent transport system permease family.</text>
</comment>
<keyword evidence="4 7" id="KW-0812">Transmembrane</keyword>
<reference evidence="10" key="1">
    <citation type="submission" date="2016-10" db="EMBL/GenBank/DDBJ databases">
        <authorList>
            <person name="Varghese N."/>
            <person name="Submissions S."/>
        </authorList>
    </citation>
    <scope>NUCLEOTIDE SEQUENCE [LARGE SCALE GENOMIC DNA]</scope>
    <source>
        <strain evidence="10">CGMCC 1.6854</strain>
    </source>
</reference>
<comment type="subcellular location">
    <subcellularLocation>
        <location evidence="1 7">Cell membrane</location>
        <topology evidence="1 7">Multi-pass membrane protein</topology>
    </subcellularLocation>
</comment>
<accession>A0A1G9YD99</accession>
<gene>
    <name evidence="9" type="ORF">SAMN04488137_3320</name>
</gene>
<keyword evidence="10" id="KW-1185">Reference proteome</keyword>
<evidence type="ECO:0000256" key="4">
    <source>
        <dbReference type="ARBA" id="ARBA00022692"/>
    </source>
</evidence>
<sequence>MKVVHSNTQPVMLSEEKKRSWLSGLLYSRKVAPYVFVAPFIISFLVFFAYPLVQTFVMSFQEVLPGETTFVGLENYRKLNNQTFYTALLNTVQYTFWTLVVLIPIPLVLAVLLNSRMTRFKNIFKSALFIPVLTSTIIAGIVFRLIFGDMSSAFMNSFLIKLGLKPELWLSSEGTGMFVMVLLASWRWLGVNMLYFLAGLQNISNDLYEAADIDGASTFQKFFHITLPSLKPVTVYVLTISIVGGFRMFEESYVFWQNYSPGDIGLTLVGYIYQQGLAYNNMGLGAAIGIVLLMIILIVSVISLKLSGSFKEEH</sequence>
<feature type="transmembrane region" description="Helical" evidence="7">
    <location>
        <begin position="284"/>
        <end position="304"/>
    </location>
</feature>
<evidence type="ECO:0000256" key="3">
    <source>
        <dbReference type="ARBA" id="ARBA00022475"/>
    </source>
</evidence>
<feature type="transmembrane region" description="Helical" evidence="7">
    <location>
        <begin position="230"/>
        <end position="249"/>
    </location>
</feature>
<dbReference type="CDD" id="cd06261">
    <property type="entry name" value="TM_PBP2"/>
    <property type="match status" value="1"/>
</dbReference>
<feature type="transmembrane region" description="Helical" evidence="7">
    <location>
        <begin position="94"/>
        <end position="115"/>
    </location>
</feature>
<feature type="transmembrane region" description="Helical" evidence="7">
    <location>
        <begin position="31"/>
        <end position="53"/>
    </location>
</feature>
<dbReference type="PROSITE" id="PS50928">
    <property type="entry name" value="ABC_TM1"/>
    <property type="match status" value="1"/>
</dbReference>
<feature type="domain" description="ABC transmembrane type-1" evidence="8">
    <location>
        <begin position="88"/>
        <end position="303"/>
    </location>
</feature>
<keyword evidence="5 7" id="KW-1133">Transmembrane helix</keyword>
<feature type="transmembrane region" description="Helical" evidence="7">
    <location>
        <begin position="168"/>
        <end position="189"/>
    </location>
</feature>
<keyword evidence="3" id="KW-1003">Cell membrane</keyword>
<dbReference type="InterPro" id="IPR050809">
    <property type="entry name" value="UgpAE/MalFG_permease"/>
</dbReference>
<keyword evidence="6 7" id="KW-0472">Membrane</keyword>
<dbReference type="InterPro" id="IPR035906">
    <property type="entry name" value="MetI-like_sf"/>
</dbReference>
<dbReference type="SUPFAM" id="SSF161098">
    <property type="entry name" value="MetI-like"/>
    <property type="match status" value="1"/>
</dbReference>
<evidence type="ECO:0000259" key="8">
    <source>
        <dbReference type="PROSITE" id="PS50928"/>
    </source>
</evidence>
<proteinExistence type="inferred from homology"/>
<evidence type="ECO:0000256" key="2">
    <source>
        <dbReference type="ARBA" id="ARBA00022448"/>
    </source>
</evidence>
<feature type="transmembrane region" description="Helical" evidence="7">
    <location>
        <begin position="127"/>
        <end position="148"/>
    </location>
</feature>
<dbReference type="Gene3D" id="1.10.3720.10">
    <property type="entry name" value="MetI-like"/>
    <property type="match status" value="1"/>
</dbReference>
<name>A0A1G9YD99_9BACL</name>
<evidence type="ECO:0000313" key="10">
    <source>
        <dbReference type="Proteomes" id="UP000199544"/>
    </source>
</evidence>
<evidence type="ECO:0000256" key="6">
    <source>
        <dbReference type="ARBA" id="ARBA00023136"/>
    </source>
</evidence>
<dbReference type="GO" id="GO:0055085">
    <property type="term" value="P:transmembrane transport"/>
    <property type="evidence" value="ECO:0007669"/>
    <property type="project" value="InterPro"/>
</dbReference>
<dbReference type="AlphaFoldDB" id="A0A1G9YD99"/>
<evidence type="ECO:0000256" key="1">
    <source>
        <dbReference type="ARBA" id="ARBA00004651"/>
    </source>
</evidence>